<keyword evidence="3" id="KW-1185">Reference proteome</keyword>
<dbReference type="Pfam" id="PF11990">
    <property type="entry name" value="DUF3487"/>
    <property type="match status" value="1"/>
</dbReference>
<evidence type="ECO:0000313" key="2">
    <source>
        <dbReference type="EMBL" id="TCL02185.1"/>
    </source>
</evidence>
<keyword evidence="1" id="KW-0812">Transmembrane</keyword>
<dbReference type="InterPro" id="IPR021877">
    <property type="entry name" value="DUF3487"/>
</dbReference>
<dbReference type="NCBIfam" id="TIGR03750">
    <property type="entry name" value="conj_TIGR03750"/>
    <property type="match status" value="1"/>
</dbReference>
<keyword evidence="1" id="KW-0472">Membrane</keyword>
<sequence length="137" mass="14911">MANTSQSPDDGLVTFLPHRLNRQPIVVRGLTTDELWICAGLSAAAGLVPGLLLAWLTRSIAMVPTLLVASVAIGVFVGGGFLRRQKRGRPDTWLYRQLQWRLALRHPGLAAHVGGGGLITRTGVWTTRRLANRRRGA</sequence>
<dbReference type="EMBL" id="SJOI01000001">
    <property type="protein sequence ID" value="TCL02185.1"/>
    <property type="molecule type" value="Genomic_DNA"/>
</dbReference>
<keyword evidence="1" id="KW-1133">Transmembrane helix</keyword>
<proteinExistence type="predicted"/>
<name>A0A4R1N4T4_9GAMM</name>
<dbReference type="Proteomes" id="UP000294555">
    <property type="component" value="Unassembled WGS sequence"/>
</dbReference>
<feature type="transmembrane region" description="Helical" evidence="1">
    <location>
        <begin position="35"/>
        <end position="56"/>
    </location>
</feature>
<dbReference type="RefSeq" id="WP_132921158.1">
    <property type="nucleotide sequence ID" value="NZ_SJOI01000001.1"/>
</dbReference>
<gene>
    <name evidence="2" type="ORF">EZJ58_0181</name>
</gene>
<dbReference type="OrthoDB" id="8907898at2"/>
<comment type="caution">
    <text evidence="2">The sequence shown here is derived from an EMBL/GenBank/DDBJ whole genome shotgun (WGS) entry which is preliminary data.</text>
</comment>
<dbReference type="AlphaFoldDB" id="A0A4R1N4T4"/>
<organism evidence="2 3">
    <name type="scientific">Sodalis ligni</name>
    <dbReference type="NCBI Taxonomy" id="2697027"/>
    <lineage>
        <taxon>Bacteria</taxon>
        <taxon>Pseudomonadati</taxon>
        <taxon>Pseudomonadota</taxon>
        <taxon>Gammaproteobacteria</taxon>
        <taxon>Enterobacterales</taxon>
        <taxon>Bruguierivoracaceae</taxon>
        <taxon>Sodalis</taxon>
    </lineage>
</organism>
<protein>
    <submittedName>
        <fullName evidence="2">Conjugative transfer region protein (TIGR03750 family)</fullName>
    </submittedName>
</protein>
<reference evidence="2 3" key="1">
    <citation type="submission" date="2019-02" db="EMBL/GenBank/DDBJ databases">
        <title>Investigation of anaerobic lignin degradation for improved lignocellulosic biofuels.</title>
        <authorList>
            <person name="Deangelis K."/>
        </authorList>
    </citation>
    <scope>NUCLEOTIDE SEQUENCE [LARGE SCALE GENOMIC DNA]</scope>
    <source>
        <strain evidence="2 3">159R</strain>
    </source>
</reference>
<evidence type="ECO:0000313" key="3">
    <source>
        <dbReference type="Proteomes" id="UP000294555"/>
    </source>
</evidence>
<accession>A0A4R1N4T4</accession>
<evidence type="ECO:0000256" key="1">
    <source>
        <dbReference type="SAM" id="Phobius"/>
    </source>
</evidence>
<feature type="transmembrane region" description="Helical" evidence="1">
    <location>
        <begin position="62"/>
        <end position="82"/>
    </location>
</feature>